<protein>
    <submittedName>
        <fullName evidence="1">Uncharacterized protein</fullName>
    </submittedName>
</protein>
<organism evidence="1 2">
    <name type="scientific">Agrobacterium larrymoorei</name>
    <dbReference type="NCBI Taxonomy" id="160699"/>
    <lineage>
        <taxon>Bacteria</taxon>
        <taxon>Pseudomonadati</taxon>
        <taxon>Pseudomonadota</taxon>
        <taxon>Alphaproteobacteria</taxon>
        <taxon>Hyphomicrobiales</taxon>
        <taxon>Rhizobiaceae</taxon>
        <taxon>Rhizobium/Agrobacterium group</taxon>
        <taxon>Agrobacterium</taxon>
    </lineage>
</organism>
<sequence>MDGNGDFHSQHSQSLLKYANLGRLVRIKNSACFLFIPTDASRQLTFGNTGRLKRLYHSQLEGNICLDRNRRSFCGNRFRKVAAFLKDATKGEAKSFTRIGKRFFSGFARRDGFGHICERHNETTIGIVLDTRHVFEEHVFLSFLSFVLRFDWWGLASIDAKLLFDQSHISGCQFAGFDRCHLTVELNPVVRTLSFVFEDFQVQLLVFGDLSKLSDELFALHFLSFPDFDIRTFYSELQDQSVINVRIIFVGVLHRSAKGAAE</sequence>
<evidence type="ECO:0000313" key="2">
    <source>
        <dbReference type="Proteomes" id="UP001224781"/>
    </source>
</evidence>
<keyword evidence="2" id="KW-1185">Reference proteome</keyword>
<accession>A0ABU0UF50</accession>
<dbReference type="Proteomes" id="UP001224781">
    <property type="component" value="Unassembled WGS sequence"/>
</dbReference>
<proteinExistence type="predicted"/>
<dbReference type="EMBL" id="JAUTBL010000001">
    <property type="protein sequence ID" value="MDQ1183565.1"/>
    <property type="molecule type" value="Genomic_DNA"/>
</dbReference>
<evidence type="ECO:0000313" key="1">
    <source>
        <dbReference type="EMBL" id="MDQ1183565.1"/>
    </source>
</evidence>
<reference evidence="1 2" key="1">
    <citation type="submission" date="2023-07" db="EMBL/GenBank/DDBJ databases">
        <title>Functional and genomic diversity of the sorghum phyllosphere microbiome.</title>
        <authorList>
            <person name="Shade A."/>
        </authorList>
    </citation>
    <scope>NUCLEOTIDE SEQUENCE [LARGE SCALE GENOMIC DNA]</scope>
    <source>
        <strain evidence="1 2">SORGH_AS_1126</strain>
    </source>
</reference>
<gene>
    <name evidence="1" type="ORF">QE408_000687</name>
</gene>
<name>A0ABU0UF50_9HYPH</name>
<comment type="caution">
    <text evidence="1">The sequence shown here is derived from an EMBL/GenBank/DDBJ whole genome shotgun (WGS) entry which is preliminary data.</text>
</comment>